<dbReference type="GeneID" id="80907033"/>
<evidence type="ECO:0000256" key="1">
    <source>
        <dbReference type="ARBA" id="ARBA00004141"/>
    </source>
</evidence>
<dbReference type="Gene3D" id="1.20.1250.20">
    <property type="entry name" value="MFS general substrate transporter like domains"/>
    <property type="match status" value="1"/>
</dbReference>
<accession>A0A9W8XNV5</accession>
<dbReference type="EMBL" id="JAPEUX010000003">
    <property type="protein sequence ID" value="KAJ4355487.1"/>
    <property type="molecule type" value="Genomic_DNA"/>
</dbReference>
<name>A0A9W8XNV5_9PLEO</name>
<gene>
    <name evidence="4" type="ORF">N0V89_003503</name>
</gene>
<dbReference type="OrthoDB" id="6509908at2759"/>
<keyword evidence="3" id="KW-0472">Membrane</keyword>
<comment type="similarity">
    <text evidence="2">Belongs to the major facilitator superfamily. Monocarboxylate porter (TC 2.A.1.13) family.</text>
</comment>
<dbReference type="InterPro" id="IPR011701">
    <property type="entry name" value="MFS"/>
</dbReference>
<dbReference type="Pfam" id="PF07690">
    <property type="entry name" value="MFS_1"/>
    <property type="match status" value="1"/>
</dbReference>
<dbReference type="InterPro" id="IPR050327">
    <property type="entry name" value="Proton-linked_MCT"/>
</dbReference>
<dbReference type="AlphaFoldDB" id="A0A9W8XNV5"/>
<sequence length="345" mass="37500">MEEKTPVDATVHVSDIEDGDMSDIQEGGARAWLTVVGSALVYFASFGFMNSFGYFQDFYQTDYLYEYSSSTISFIGTLQISLMYIVGPVAGALFDSYGLKVEPYMVAHHPSTTIHSYLLPLINGSSFFGRIIGGLLADKFGRLNLLYPMTLLSGVFCLAMWLPAINVASVVAFVCLYGFTSGIFISVTPAVVAQISPEDRIGARIGAFFTLAAIATLTGTPIAGALVGKSVQDGYNNVIVFAEKSHLSFGSPKPDVVTCPGRPFTMKPYRGRLVALVQLYAFDLNLVEALSLKYHLAAQARVEAQLAQLADETYRVQPLMALHSPELHRVIKAGVVATKPKEEDF</sequence>
<feature type="transmembrane region" description="Helical" evidence="3">
    <location>
        <begin position="145"/>
        <end position="164"/>
    </location>
</feature>
<feature type="transmembrane region" description="Helical" evidence="3">
    <location>
        <begin position="170"/>
        <end position="193"/>
    </location>
</feature>
<dbReference type="GO" id="GO:0022857">
    <property type="term" value="F:transmembrane transporter activity"/>
    <property type="evidence" value="ECO:0007669"/>
    <property type="project" value="InterPro"/>
</dbReference>
<dbReference type="Proteomes" id="UP001140513">
    <property type="component" value="Unassembled WGS sequence"/>
</dbReference>
<keyword evidence="3" id="KW-0812">Transmembrane</keyword>
<proteinExistence type="inferred from homology"/>
<organism evidence="4 5">
    <name type="scientific">Didymosphaeria variabile</name>
    <dbReference type="NCBI Taxonomy" id="1932322"/>
    <lineage>
        <taxon>Eukaryota</taxon>
        <taxon>Fungi</taxon>
        <taxon>Dikarya</taxon>
        <taxon>Ascomycota</taxon>
        <taxon>Pezizomycotina</taxon>
        <taxon>Dothideomycetes</taxon>
        <taxon>Pleosporomycetidae</taxon>
        <taxon>Pleosporales</taxon>
        <taxon>Massarineae</taxon>
        <taxon>Didymosphaeriaceae</taxon>
        <taxon>Didymosphaeria</taxon>
    </lineage>
</organism>
<dbReference type="PANTHER" id="PTHR11360:SF281">
    <property type="entry name" value="ASPYRIDONES EFFLUX PROTEIN APDF-RELATED"/>
    <property type="match status" value="1"/>
</dbReference>
<keyword evidence="5" id="KW-1185">Reference proteome</keyword>
<evidence type="ECO:0000313" key="5">
    <source>
        <dbReference type="Proteomes" id="UP001140513"/>
    </source>
</evidence>
<protein>
    <recommendedName>
        <fullName evidence="6">MFS general substrate transporter</fullName>
    </recommendedName>
</protein>
<dbReference type="SUPFAM" id="SSF103473">
    <property type="entry name" value="MFS general substrate transporter"/>
    <property type="match status" value="2"/>
</dbReference>
<reference evidence="4" key="1">
    <citation type="submission" date="2022-10" db="EMBL/GenBank/DDBJ databases">
        <title>Tapping the CABI collections for fungal endophytes: first genome assemblies for Collariella, Neodidymelliopsis, Ascochyta clinopodiicola, Didymella pomorum, Didymosphaeria variabile, Neocosmospora piperis and Neocucurbitaria cava.</title>
        <authorList>
            <person name="Hill R."/>
        </authorList>
    </citation>
    <scope>NUCLEOTIDE SEQUENCE</scope>
    <source>
        <strain evidence="4">IMI 356815</strain>
    </source>
</reference>
<evidence type="ECO:0000313" key="4">
    <source>
        <dbReference type="EMBL" id="KAJ4355487.1"/>
    </source>
</evidence>
<evidence type="ECO:0008006" key="6">
    <source>
        <dbReference type="Google" id="ProtNLM"/>
    </source>
</evidence>
<feature type="transmembrane region" description="Helical" evidence="3">
    <location>
        <begin position="205"/>
        <end position="227"/>
    </location>
</feature>
<evidence type="ECO:0000256" key="2">
    <source>
        <dbReference type="ARBA" id="ARBA00006727"/>
    </source>
</evidence>
<dbReference type="PANTHER" id="PTHR11360">
    <property type="entry name" value="MONOCARBOXYLATE TRANSPORTER"/>
    <property type="match status" value="1"/>
</dbReference>
<dbReference type="InterPro" id="IPR036259">
    <property type="entry name" value="MFS_trans_sf"/>
</dbReference>
<comment type="subcellular location">
    <subcellularLocation>
        <location evidence="1">Membrane</location>
        <topology evidence="1">Multi-pass membrane protein</topology>
    </subcellularLocation>
</comment>
<evidence type="ECO:0000256" key="3">
    <source>
        <dbReference type="SAM" id="Phobius"/>
    </source>
</evidence>
<dbReference type="RefSeq" id="XP_056072613.1">
    <property type="nucleotide sequence ID" value="XM_056212305.1"/>
</dbReference>
<feature type="transmembrane region" description="Helical" evidence="3">
    <location>
        <begin position="114"/>
        <end position="133"/>
    </location>
</feature>
<dbReference type="GO" id="GO:0016020">
    <property type="term" value="C:membrane"/>
    <property type="evidence" value="ECO:0007669"/>
    <property type="project" value="UniProtKB-SubCell"/>
</dbReference>
<feature type="transmembrane region" description="Helical" evidence="3">
    <location>
        <begin position="72"/>
        <end position="94"/>
    </location>
</feature>
<comment type="caution">
    <text evidence="4">The sequence shown here is derived from an EMBL/GenBank/DDBJ whole genome shotgun (WGS) entry which is preliminary data.</text>
</comment>
<feature type="transmembrane region" description="Helical" evidence="3">
    <location>
        <begin position="31"/>
        <end position="52"/>
    </location>
</feature>
<keyword evidence="3" id="KW-1133">Transmembrane helix</keyword>